<sequence length="208" mass="23536">MKATIGIVDDHALVLESLIMLINNLADFQVTMHATDGHDLLNKLRRQESYPDILLIDVLMPNMSGAELTGKIKFTYPDIKLVALSVLSDSISVLQMIRAGCCAYLTKNMNVLELNLALTEVWAKGYYNSYLTEKSVEDIALQIDLTDREKEFLYLACSDLNYHEIAKRMFLSIKTIDGYRASLFAKFKVKSRTGLVLQAIKHKFVHIS</sequence>
<comment type="caution">
    <text evidence="6">The sequence shown here is derived from an EMBL/GenBank/DDBJ whole genome shotgun (WGS) entry which is preliminary data.</text>
</comment>
<feature type="modified residue" description="4-aspartylphosphate" evidence="3">
    <location>
        <position position="57"/>
    </location>
</feature>
<name>A0ABV6HGT6_9SPHI</name>
<feature type="domain" description="Response regulatory" evidence="5">
    <location>
        <begin position="4"/>
        <end position="122"/>
    </location>
</feature>
<proteinExistence type="predicted"/>
<evidence type="ECO:0000313" key="6">
    <source>
        <dbReference type="EMBL" id="MFC0318096.1"/>
    </source>
</evidence>
<dbReference type="InterPro" id="IPR011006">
    <property type="entry name" value="CheY-like_superfamily"/>
</dbReference>
<dbReference type="SUPFAM" id="SSF52172">
    <property type="entry name" value="CheY-like"/>
    <property type="match status" value="1"/>
</dbReference>
<dbReference type="CDD" id="cd06170">
    <property type="entry name" value="LuxR_C_like"/>
    <property type="match status" value="1"/>
</dbReference>
<dbReference type="PROSITE" id="PS50043">
    <property type="entry name" value="HTH_LUXR_2"/>
    <property type="match status" value="1"/>
</dbReference>
<dbReference type="SMART" id="SM00448">
    <property type="entry name" value="REC"/>
    <property type="match status" value="1"/>
</dbReference>
<dbReference type="Pfam" id="PF00072">
    <property type="entry name" value="Response_reg"/>
    <property type="match status" value="1"/>
</dbReference>
<keyword evidence="7" id="KW-1185">Reference proteome</keyword>
<evidence type="ECO:0000259" key="4">
    <source>
        <dbReference type="PROSITE" id="PS50043"/>
    </source>
</evidence>
<dbReference type="InterPro" id="IPR039420">
    <property type="entry name" value="WalR-like"/>
</dbReference>
<evidence type="ECO:0000256" key="2">
    <source>
        <dbReference type="ARBA" id="ARBA00023125"/>
    </source>
</evidence>
<dbReference type="InterPro" id="IPR058245">
    <property type="entry name" value="NreC/VraR/RcsB-like_REC"/>
</dbReference>
<dbReference type="PROSITE" id="PS50110">
    <property type="entry name" value="RESPONSE_REGULATORY"/>
    <property type="match status" value="1"/>
</dbReference>
<dbReference type="Proteomes" id="UP001589774">
    <property type="component" value="Unassembled WGS sequence"/>
</dbReference>
<dbReference type="InterPro" id="IPR000792">
    <property type="entry name" value="Tscrpt_reg_LuxR_C"/>
</dbReference>
<evidence type="ECO:0000256" key="3">
    <source>
        <dbReference type="PROSITE-ProRule" id="PRU00169"/>
    </source>
</evidence>
<protein>
    <submittedName>
        <fullName evidence="6">Response regulator</fullName>
    </submittedName>
</protein>
<organism evidence="6 7">
    <name type="scientific">Olivibacter oleidegradans</name>
    <dbReference type="NCBI Taxonomy" id="760123"/>
    <lineage>
        <taxon>Bacteria</taxon>
        <taxon>Pseudomonadati</taxon>
        <taxon>Bacteroidota</taxon>
        <taxon>Sphingobacteriia</taxon>
        <taxon>Sphingobacteriales</taxon>
        <taxon>Sphingobacteriaceae</taxon>
        <taxon>Olivibacter</taxon>
    </lineage>
</organism>
<dbReference type="InterPro" id="IPR016032">
    <property type="entry name" value="Sig_transdc_resp-reg_C-effctor"/>
</dbReference>
<evidence type="ECO:0000259" key="5">
    <source>
        <dbReference type="PROSITE" id="PS50110"/>
    </source>
</evidence>
<dbReference type="RefSeq" id="WP_013665289.1">
    <property type="nucleotide sequence ID" value="NZ_JBHLWO010000001.1"/>
</dbReference>
<evidence type="ECO:0000313" key="7">
    <source>
        <dbReference type="Proteomes" id="UP001589774"/>
    </source>
</evidence>
<dbReference type="CDD" id="cd17535">
    <property type="entry name" value="REC_NarL-like"/>
    <property type="match status" value="1"/>
</dbReference>
<dbReference type="PROSITE" id="PS00622">
    <property type="entry name" value="HTH_LUXR_1"/>
    <property type="match status" value="1"/>
</dbReference>
<reference evidence="6 7" key="1">
    <citation type="submission" date="2024-09" db="EMBL/GenBank/DDBJ databases">
        <authorList>
            <person name="Sun Q."/>
            <person name="Mori K."/>
        </authorList>
    </citation>
    <scope>NUCLEOTIDE SEQUENCE [LARGE SCALE GENOMIC DNA]</scope>
    <source>
        <strain evidence="6 7">CCM 7765</strain>
    </source>
</reference>
<keyword evidence="1 3" id="KW-0597">Phosphoprotein</keyword>
<dbReference type="Gene3D" id="3.40.50.2300">
    <property type="match status" value="1"/>
</dbReference>
<feature type="domain" description="HTH luxR-type" evidence="4">
    <location>
        <begin position="138"/>
        <end position="203"/>
    </location>
</feature>
<dbReference type="SUPFAM" id="SSF46894">
    <property type="entry name" value="C-terminal effector domain of the bipartite response regulators"/>
    <property type="match status" value="1"/>
</dbReference>
<dbReference type="Pfam" id="PF00196">
    <property type="entry name" value="GerE"/>
    <property type="match status" value="1"/>
</dbReference>
<dbReference type="InterPro" id="IPR001789">
    <property type="entry name" value="Sig_transdc_resp-reg_receiver"/>
</dbReference>
<gene>
    <name evidence="6" type="ORF">ACFFI0_07235</name>
</gene>
<evidence type="ECO:0000256" key="1">
    <source>
        <dbReference type="ARBA" id="ARBA00022553"/>
    </source>
</evidence>
<dbReference type="PANTHER" id="PTHR43214:SF37">
    <property type="entry name" value="TRANSCRIPTIONAL REGULATORY PROTEIN YDFI"/>
    <property type="match status" value="1"/>
</dbReference>
<dbReference type="SMART" id="SM00421">
    <property type="entry name" value="HTH_LUXR"/>
    <property type="match status" value="1"/>
</dbReference>
<dbReference type="PANTHER" id="PTHR43214">
    <property type="entry name" value="TWO-COMPONENT RESPONSE REGULATOR"/>
    <property type="match status" value="1"/>
</dbReference>
<accession>A0ABV6HGT6</accession>
<keyword evidence="2" id="KW-0238">DNA-binding</keyword>
<dbReference type="EMBL" id="JBHLWO010000001">
    <property type="protein sequence ID" value="MFC0318096.1"/>
    <property type="molecule type" value="Genomic_DNA"/>
</dbReference>